<proteinExistence type="predicted"/>
<organism evidence="1">
    <name type="scientific">viral metagenome</name>
    <dbReference type="NCBI Taxonomy" id="1070528"/>
    <lineage>
        <taxon>unclassified sequences</taxon>
        <taxon>metagenomes</taxon>
        <taxon>organismal metagenomes</taxon>
    </lineage>
</organism>
<protein>
    <submittedName>
        <fullName evidence="1">Uncharacterized protein</fullName>
    </submittedName>
</protein>
<reference evidence="1" key="1">
    <citation type="journal article" date="2020" name="Nature">
        <title>Giant virus diversity and host interactions through global metagenomics.</title>
        <authorList>
            <person name="Schulz F."/>
            <person name="Roux S."/>
            <person name="Paez-Espino D."/>
            <person name="Jungbluth S."/>
            <person name="Walsh D.A."/>
            <person name="Denef V.J."/>
            <person name="McMahon K.D."/>
            <person name="Konstantinidis K.T."/>
            <person name="Eloe-Fadrosh E.A."/>
            <person name="Kyrpides N.C."/>
            <person name="Woyke T."/>
        </authorList>
    </citation>
    <scope>NUCLEOTIDE SEQUENCE</scope>
    <source>
        <strain evidence="1">GVMAG-S-1063924-116</strain>
    </source>
</reference>
<dbReference type="EMBL" id="MN740698">
    <property type="protein sequence ID" value="QHU08659.1"/>
    <property type="molecule type" value="Genomic_DNA"/>
</dbReference>
<evidence type="ECO:0000313" key="1">
    <source>
        <dbReference type="EMBL" id="QHU08659.1"/>
    </source>
</evidence>
<dbReference type="AlphaFoldDB" id="A0A6C0JSW9"/>
<sequence length="427" mass="49035">MKITWIRGGKAVLAKIDGIQDTTWHTRIKETKADFTSVLVAWEAVGVLKYKRQYKNNKGQIGRLFCSFKSRKHLYDFMRGVPPRSRCFHEVIPGARPQKFYMDIDVGHADMDRGPAVLEEARQCLMTVFEQRGIELKESDVKTYTSHGDTKFSAHLVVQGYMSQNRKENYYTCYSTIQLMSGQNRGYIDLAIYNDLRSLRIYRSHKAGSPRIKICEGEEDTYEALLDSLVTYTDQCIALDCVAPEEFTRTREAPEIPEGDVQEYVEMVEARYGDVFEYRDCKDGYINFKRLAPSMCEACGREHEAENPRVYIDEDGSLVFDCRRGPRKTVLKSNVRGTSCTAAMLEIYGNEVGEGFTPILLDDDEEEEEVKSESVPVVKKVLTSYGLVKIQDEPVSKQERLEAMRKNHRRMKPKPSKHLYVPATELL</sequence>
<name>A0A6C0JSW9_9ZZZZ</name>
<accession>A0A6C0JSW9</accession>